<dbReference type="AlphaFoldDB" id="A0A4Y3IKE7"/>
<comment type="caution">
    <text evidence="1">The sequence shown here is derived from an EMBL/GenBank/DDBJ whole genome shotgun (WGS) entry which is preliminary data.</text>
</comment>
<accession>A0A4Y3IKE7</accession>
<evidence type="ECO:0000313" key="1">
    <source>
        <dbReference type="EMBL" id="GEA59220.1"/>
    </source>
</evidence>
<dbReference type="Proteomes" id="UP000318242">
    <property type="component" value="Unassembled WGS sequence"/>
</dbReference>
<dbReference type="OrthoDB" id="5854134at2"/>
<gene>
    <name evidence="1" type="ORF">VCO01S_04130</name>
</gene>
<dbReference type="EMBL" id="BJLH01000002">
    <property type="protein sequence ID" value="GEA59220.1"/>
    <property type="molecule type" value="Genomic_DNA"/>
</dbReference>
<evidence type="ECO:0000313" key="2">
    <source>
        <dbReference type="Proteomes" id="UP000318242"/>
    </source>
</evidence>
<name>A0A4Y3IKE7_9VIBR</name>
<dbReference type="SUPFAM" id="SSF51126">
    <property type="entry name" value="Pectin lyase-like"/>
    <property type="match status" value="1"/>
</dbReference>
<keyword evidence="2" id="KW-1185">Reference proteome</keyword>
<proteinExistence type="predicted"/>
<sequence>MKASKTAIAVAISSAFLFGCDFDIGDENNETTPPPEVTPPPSEVYSIENIYWDMVSDTTALSLSGTQPYLFANDEEGTRALSIYTGDVANGYTFESSSYSAEEEGSVSFDGNQCTYTVADSVLDMLCTKGGVATTYSGTEIEDEDVIEALENATDGKPTTVEEVNAAIASAQDGDTIGLSASGTFDTGIIELNKEVTIDGAGLAKITGDTCIDIQVAGAGVQNLIFENEQITTCYENRNTDENPTGTTAAGNSDNESGVIVIGQFGKDEDKPVVLENLTFNAANITKDDIGPKKASWLFSRGYFTLNDSEFINLSGSFQNNAIRINCSSVNARYNSSITNNEFTIASGGSEVGGIKVGDSSSGKIKVGSNQDCNMRIEQNTFNGYKTLQSYDNGDDFQQTAIHAWLEAVVTDSGKENILK</sequence>
<protein>
    <recommendedName>
        <fullName evidence="3">Lipoprotein</fullName>
    </recommendedName>
</protein>
<reference evidence="1 2" key="1">
    <citation type="submission" date="2019-06" db="EMBL/GenBank/DDBJ databases">
        <title>Whole genome shotgun sequence of Vibrio comitans NBRC 102076.</title>
        <authorList>
            <person name="Hosoyama A."/>
            <person name="Uohara A."/>
            <person name="Ohji S."/>
            <person name="Ichikawa N."/>
        </authorList>
    </citation>
    <scope>NUCLEOTIDE SEQUENCE [LARGE SCALE GENOMIC DNA]</scope>
    <source>
        <strain evidence="1 2">NBRC 102076</strain>
    </source>
</reference>
<evidence type="ECO:0008006" key="3">
    <source>
        <dbReference type="Google" id="ProtNLM"/>
    </source>
</evidence>
<dbReference type="InterPro" id="IPR011050">
    <property type="entry name" value="Pectin_lyase_fold/virulence"/>
</dbReference>
<organism evidence="1 2">
    <name type="scientific">Vibrio comitans NBRC 102076</name>
    <dbReference type="NCBI Taxonomy" id="1219078"/>
    <lineage>
        <taxon>Bacteria</taxon>
        <taxon>Pseudomonadati</taxon>
        <taxon>Pseudomonadota</taxon>
        <taxon>Gammaproteobacteria</taxon>
        <taxon>Vibrionales</taxon>
        <taxon>Vibrionaceae</taxon>
        <taxon>Vibrio</taxon>
    </lineage>
</organism>
<dbReference type="PROSITE" id="PS51257">
    <property type="entry name" value="PROKAR_LIPOPROTEIN"/>
    <property type="match status" value="1"/>
</dbReference>
<dbReference type="RefSeq" id="WP_141268872.1">
    <property type="nucleotide sequence ID" value="NZ_BJLH01000002.1"/>
</dbReference>